<dbReference type="Gene3D" id="3.40.1280.10">
    <property type="match status" value="1"/>
</dbReference>
<comment type="caution">
    <text evidence="5">The sequence shown here is derived from an EMBL/GenBank/DDBJ whole genome shotgun (WGS) entry which is preliminary data.</text>
</comment>
<dbReference type="SUPFAM" id="SSF75217">
    <property type="entry name" value="alpha/beta knot"/>
    <property type="match status" value="1"/>
</dbReference>
<name>A0ABQ6VDI7_9CORY</name>
<dbReference type="InterPro" id="IPR013123">
    <property type="entry name" value="SpoU_subst-bd"/>
</dbReference>
<organism evidence="5 6">
    <name type="scientific">Corynebacterium zhongnanshanii</name>
    <dbReference type="NCBI Taxonomy" id="2768834"/>
    <lineage>
        <taxon>Bacteria</taxon>
        <taxon>Bacillati</taxon>
        <taxon>Actinomycetota</taxon>
        <taxon>Actinomycetes</taxon>
        <taxon>Mycobacteriales</taxon>
        <taxon>Corynebacteriaceae</taxon>
        <taxon>Corynebacterium</taxon>
    </lineage>
</organism>
<dbReference type="Proteomes" id="UP000436181">
    <property type="component" value="Unassembled WGS sequence"/>
</dbReference>
<evidence type="ECO:0000313" key="6">
    <source>
        <dbReference type="Proteomes" id="UP000436181"/>
    </source>
</evidence>
<sequence length="288" mass="30429">MSSTVESMSETELFTERTPRVVKAAKLHRAAARRKMGAFLAEGENSVEAAVATGSATDLFLTEAAAERFEPIVRSAKYLNIYTHLITERAAKHLSDTVHTTGIFAVCKPVLWSVDKALAGRPQLVSVPVETNDPGNAGTLIRVADAMGADACIFAGESVDPQSPKAVRSTAGSLFHLPVARHTGIKDVLGRLRAHGLQIVATSADGEVSLDHAGDLLSKPTAWLFGNEAHGLGEELLAEADVRVRIPIRGRAESLNLATAASICLYESAKALSSGDDGDDRAALDPLV</sequence>
<evidence type="ECO:0000256" key="2">
    <source>
        <dbReference type="ARBA" id="ARBA00022603"/>
    </source>
</evidence>
<keyword evidence="2 5" id="KW-0489">Methyltransferase</keyword>
<dbReference type="EMBL" id="WBZJ01000002">
    <property type="protein sequence ID" value="KAB3520742.1"/>
    <property type="molecule type" value="Genomic_DNA"/>
</dbReference>
<dbReference type="Pfam" id="PF08032">
    <property type="entry name" value="SpoU_sub_bind"/>
    <property type="match status" value="1"/>
</dbReference>
<accession>A0ABQ6VDI7</accession>
<dbReference type="InterPro" id="IPR029064">
    <property type="entry name" value="Ribosomal_eL30-like_sf"/>
</dbReference>
<dbReference type="Gene3D" id="3.30.1330.30">
    <property type="match status" value="1"/>
</dbReference>
<dbReference type="InterPro" id="IPR051259">
    <property type="entry name" value="rRNA_Methyltransferase"/>
</dbReference>
<dbReference type="SUPFAM" id="SSF55315">
    <property type="entry name" value="L30e-like"/>
    <property type="match status" value="1"/>
</dbReference>
<feature type="domain" description="RNA 2-O ribose methyltransferase substrate binding" evidence="4">
    <location>
        <begin position="40"/>
        <end position="113"/>
    </location>
</feature>
<dbReference type="Pfam" id="PF00588">
    <property type="entry name" value="SpoU_methylase"/>
    <property type="match status" value="1"/>
</dbReference>
<gene>
    <name evidence="5" type="ORF">F8377_05695</name>
</gene>
<protein>
    <submittedName>
        <fullName evidence="5">RNA methyltransferase</fullName>
    </submittedName>
</protein>
<dbReference type="PANTHER" id="PTHR43191">
    <property type="entry name" value="RRNA METHYLTRANSFERASE 3"/>
    <property type="match status" value="1"/>
</dbReference>
<dbReference type="InterPro" id="IPR029026">
    <property type="entry name" value="tRNA_m1G_MTases_N"/>
</dbReference>
<keyword evidence="6" id="KW-1185">Reference proteome</keyword>
<keyword evidence="3" id="KW-0808">Transferase</keyword>
<dbReference type="GO" id="GO:0008168">
    <property type="term" value="F:methyltransferase activity"/>
    <property type="evidence" value="ECO:0007669"/>
    <property type="project" value="UniProtKB-KW"/>
</dbReference>
<comment type="similarity">
    <text evidence="1">Belongs to the class IV-like SAM-binding methyltransferase superfamily. RNA methyltransferase TrmH family.</text>
</comment>
<dbReference type="InterPro" id="IPR029028">
    <property type="entry name" value="Alpha/beta_knot_MTases"/>
</dbReference>
<evidence type="ECO:0000256" key="1">
    <source>
        <dbReference type="ARBA" id="ARBA00007228"/>
    </source>
</evidence>
<dbReference type="PANTHER" id="PTHR43191:SF2">
    <property type="entry name" value="RRNA METHYLTRANSFERASE 3, MITOCHONDRIAL"/>
    <property type="match status" value="1"/>
</dbReference>
<evidence type="ECO:0000259" key="4">
    <source>
        <dbReference type="SMART" id="SM00967"/>
    </source>
</evidence>
<dbReference type="GO" id="GO:0032259">
    <property type="term" value="P:methylation"/>
    <property type="evidence" value="ECO:0007669"/>
    <property type="project" value="UniProtKB-KW"/>
</dbReference>
<dbReference type="SMART" id="SM00967">
    <property type="entry name" value="SpoU_sub_bind"/>
    <property type="match status" value="1"/>
</dbReference>
<reference evidence="5 6" key="1">
    <citation type="submission" date="2019-10" db="EMBL/GenBank/DDBJ databases">
        <title>Corynebacterium sp novel species isolated from the respiratory tract of Marmot.</title>
        <authorList>
            <person name="Zhang G."/>
        </authorList>
    </citation>
    <scope>NUCLEOTIDE SEQUENCE [LARGE SCALE GENOMIC DNA]</scope>
    <source>
        <strain evidence="5 6">336</strain>
    </source>
</reference>
<proteinExistence type="inferred from homology"/>
<dbReference type="InterPro" id="IPR001537">
    <property type="entry name" value="SpoU_MeTrfase"/>
</dbReference>
<dbReference type="CDD" id="cd18095">
    <property type="entry name" value="SpoU-like_rRNA-MTase"/>
    <property type="match status" value="1"/>
</dbReference>
<evidence type="ECO:0000313" key="5">
    <source>
        <dbReference type="EMBL" id="KAB3520742.1"/>
    </source>
</evidence>
<evidence type="ECO:0000256" key="3">
    <source>
        <dbReference type="ARBA" id="ARBA00022679"/>
    </source>
</evidence>